<gene>
    <name evidence="1" type="ORF">IU459_30630</name>
</gene>
<reference evidence="1 2" key="1">
    <citation type="submission" date="2020-10" db="EMBL/GenBank/DDBJ databases">
        <title>Identification of Nocardia species via Next-generation sequencing and recognition of intraspecies genetic diversity.</title>
        <authorList>
            <person name="Li P."/>
            <person name="Li P."/>
            <person name="Lu B."/>
        </authorList>
    </citation>
    <scope>NUCLEOTIDE SEQUENCE [LARGE SCALE GENOMIC DNA]</scope>
    <source>
        <strain evidence="1 2">BJ06-0157</strain>
    </source>
</reference>
<evidence type="ECO:0000313" key="1">
    <source>
        <dbReference type="EMBL" id="MBF6301869.1"/>
    </source>
</evidence>
<accession>A0ABS0CZ47</accession>
<dbReference type="Proteomes" id="UP000702209">
    <property type="component" value="Unassembled WGS sequence"/>
</dbReference>
<evidence type="ECO:0000313" key="2">
    <source>
        <dbReference type="Proteomes" id="UP000702209"/>
    </source>
</evidence>
<keyword evidence="2" id="KW-1185">Reference proteome</keyword>
<organism evidence="1 2">
    <name type="scientific">Nocardia amamiensis</name>
    <dbReference type="NCBI Taxonomy" id="404578"/>
    <lineage>
        <taxon>Bacteria</taxon>
        <taxon>Bacillati</taxon>
        <taxon>Actinomycetota</taxon>
        <taxon>Actinomycetes</taxon>
        <taxon>Mycobacteriales</taxon>
        <taxon>Nocardiaceae</taxon>
        <taxon>Nocardia</taxon>
    </lineage>
</organism>
<name>A0ABS0CZ47_9NOCA</name>
<dbReference type="RefSeq" id="WP_195133081.1">
    <property type="nucleotide sequence ID" value="NZ_JADLQX010000033.1"/>
</dbReference>
<protein>
    <submittedName>
        <fullName evidence="1">Uncharacterized protein</fullName>
    </submittedName>
</protein>
<dbReference type="EMBL" id="JADLQX010000033">
    <property type="protein sequence ID" value="MBF6301869.1"/>
    <property type="molecule type" value="Genomic_DNA"/>
</dbReference>
<sequence length="50" mass="6054">MCEPRPLSQDRREEFWRRCGWSPELPDQERDKIESAWDDESIVAAELFGW</sequence>
<comment type="caution">
    <text evidence="1">The sequence shown here is derived from an EMBL/GenBank/DDBJ whole genome shotgun (WGS) entry which is preliminary data.</text>
</comment>
<proteinExistence type="predicted"/>